<dbReference type="SUPFAM" id="SSF46785">
    <property type="entry name" value="Winged helix' DNA-binding domain"/>
    <property type="match status" value="1"/>
</dbReference>
<organism evidence="5">
    <name type="scientific">marine sediment metagenome</name>
    <dbReference type="NCBI Taxonomy" id="412755"/>
    <lineage>
        <taxon>unclassified sequences</taxon>
        <taxon>metagenomes</taxon>
        <taxon>ecological metagenomes</taxon>
    </lineage>
</organism>
<feature type="domain" description="HTH arsR-type" evidence="4">
    <location>
        <begin position="1"/>
        <end position="94"/>
    </location>
</feature>
<dbReference type="GO" id="GO:0003700">
    <property type="term" value="F:DNA-binding transcription factor activity"/>
    <property type="evidence" value="ECO:0007669"/>
    <property type="project" value="InterPro"/>
</dbReference>
<keyword evidence="3" id="KW-0804">Transcription</keyword>
<dbReference type="InterPro" id="IPR001845">
    <property type="entry name" value="HTH_ArsR_DNA-bd_dom"/>
</dbReference>
<dbReference type="InterPro" id="IPR051081">
    <property type="entry name" value="HTH_MetalResp_TranReg"/>
</dbReference>
<dbReference type="PRINTS" id="PR00778">
    <property type="entry name" value="HTHARSR"/>
</dbReference>
<dbReference type="SMART" id="SM00418">
    <property type="entry name" value="HTH_ARSR"/>
    <property type="match status" value="1"/>
</dbReference>
<dbReference type="PANTHER" id="PTHR33154">
    <property type="entry name" value="TRANSCRIPTIONAL REGULATOR, ARSR FAMILY"/>
    <property type="match status" value="1"/>
</dbReference>
<comment type="caution">
    <text evidence="5">The sequence shown here is derived from an EMBL/GenBank/DDBJ whole genome shotgun (WGS) entry which is preliminary data.</text>
</comment>
<name>X1BQV1_9ZZZZ</name>
<proteinExistence type="predicted"/>
<dbReference type="PANTHER" id="PTHR33154:SF33">
    <property type="entry name" value="TRANSCRIPTIONAL REPRESSOR SDPR"/>
    <property type="match status" value="1"/>
</dbReference>
<dbReference type="Gene3D" id="1.10.10.10">
    <property type="entry name" value="Winged helix-like DNA-binding domain superfamily/Winged helix DNA-binding domain"/>
    <property type="match status" value="1"/>
</dbReference>
<keyword evidence="1" id="KW-0805">Transcription regulation</keyword>
<evidence type="ECO:0000256" key="3">
    <source>
        <dbReference type="ARBA" id="ARBA00023163"/>
    </source>
</evidence>
<dbReference type="InterPro" id="IPR036388">
    <property type="entry name" value="WH-like_DNA-bd_sf"/>
</dbReference>
<sequence length="111" mass="13113">MSELKKDVIEYLKVLADQTRLEILDLLYHEKKTSSEIQSALKKSQSTISQHLKVLTDKNLIIFERINNIKYYKIKNLEVFKLLADIKSFVVRINKERLQAMNNEDILDTLF</sequence>
<dbReference type="AlphaFoldDB" id="X1BQV1"/>
<dbReference type="EMBL" id="BART01015365">
    <property type="protein sequence ID" value="GAG83537.1"/>
    <property type="molecule type" value="Genomic_DNA"/>
</dbReference>
<dbReference type="GO" id="GO:0003677">
    <property type="term" value="F:DNA binding"/>
    <property type="evidence" value="ECO:0007669"/>
    <property type="project" value="UniProtKB-KW"/>
</dbReference>
<evidence type="ECO:0000259" key="4">
    <source>
        <dbReference type="PROSITE" id="PS50987"/>
    </source>
</evidence>
<dbReference type="PROSITE" id="PS50987">
    <property type="entry name" value="HTH_ARSR_2"/>
    <property type="match status" value="1"/>
</dbReference>
<evidence type="ECO:0000313" key="5">
    <source>
        <dbReference type="EMBL" id="GAG83537.1"/>
    </source>
</evidence>
<dbReference type="CDD" id="cd00090">
    <property type="entry name" value="HTH_ARSR"/>
    <property type="match status" value="1"/>
</dbReference>
<keyword evidence="2" id="KW-0238">DNA-binding</keyword>
<protein>
    <recommendedName>
        <fullName evidence="4">HTH arsR-type domain-containing protein</fullName>
    </recommendedName>
</protein>
<gene>
    <name evidence="5" type="ORF">S01H4_29860</name>
</gene>
<evidence type="ECO:0000256" key="1">
    <source>
        <dbReference type="ARBA" id="ARBA00023015"/>
    </source>
</evidence>
<accession>X1BQV1</accession>
<dbReference type="Pfam" id="PF01022">
    <property type="entry name" value="HTH_5"/>
    <property type="match status" value="1"/>
</dbReference>
<dbReference type="InterPro" id="IPR011991">
    <property type="entry name" value="ArsR-like_HTH"/>
</dbReference>
<reference evidence="5" key="1">
    <citation type="journal article" date="2014" name="Front. Microbiol.">
        <title>High frequency of phylogenetically diverse reductive dehalogenase-homologous genes in deep subseafloor sedimentary metagenomes.</title>
        <authorList>
            <person name="Kawai M."/>
            <person name="Futagami T."/>
            <person name="Toyoda A."/>
            <person name="Takaki Y."/>
            <person name="Nishi S."/>
            <person name="Hori S."/>
            <person name="Arai W."/>
            <person name="Tsubouchi T."/>
            <person name="Morono Y."/>
            <person name="Uchiyama I."/>
            <person name="Ito T."/>
            <person name="Fujiyama A."/>
            <person name="Inagaki F."/>
            <person name="Takami H."/>
        </authorList>
    </citation>
    <scope>NUCLEOTIDE SEQUENCE</scope>
    <source>
        <strain evidence="5">Expedition CK06-06</strain>
    </source>
</reference>
<dbReference type="InterPro" id="IPR036390">
    <property type="entry name" value="WH_DNA-bd_sf"/>
</dbReference>
<dbReference type="NCBIfam" id="NF033788">
    <property type="entry name" value="HTH_metalloreg"/>
    <property type="match status" value="1"/>
</dbReference>
<evidence type="ECO:0000256" key="2">
    <source>
        <dbReference type="ARBA" id="ARBA00023125"/>
    </source>
</evidence>